<dbReference type="OMA" id="YIQCTIR"/>
<gene>
    <name evidence="1" type="ordered locus">DEHA2D04884g</name>
</gene>
<evidence type="ECO:0000313" key="2">
    <source>
        <dbReference type="Proteomes" id="UP000000599"/>
    </source>
</evidence>
<sequence>MDQYTYKELDERISGLELQLGIDNEITKNSNSTVISQLTQIQKMLNKFYDSNGELETLNRIISDLQIWDKIKEPPIELPTEKSVDKDVPNAECIPEATLDMKQKMVLMKYPAIKEAYNNLIQLSNIDVPKLVNYIDTSQEKTHNFSTDNYELLQRKQIIQDITNNFHLLVIKNMVVFEKYLNLMVRENKYWVSVDEQVQVLRKKLVGYENNHNEQNKY</sequence>
<evidence type="ECO:0000313" key="1">
    <source>
        <dbReference type="EMBL" id="CAG86817.1"/>
    </source>
</evidence>
<reference evidence="1 2" key="1">
    <citation type="journal article" date="2004" name="Nature">
        <title>Genome evolution in yeasts.</title>
        <authorList>
            <consortium name="Genolevures"/>
            <person name="Dujon B."/>
            <person name="Sherman D."/>
            <person name="Fischer G."/>
            <person name="Durrens P."/>
            <person name="Casaregola S."/>
            <person name="Lafontaine I."/>
            <person name="de Montigny J."/>
            <person name="Marck C."/>
            <person name="Neuveglise C."/>
            <person name="Talla E."/>
            <person name="Goffard N."/>
            <person name="Frangeul L."/>
            <person name="Aigle M."/>
            <person name="Anthouard V."/>
            <person name="Babour A."/>
            <person name="Barbe V."/>
            <person name="Barnay S."/>
            <person name="Blanchin S."/>
            <person name="Beckerich J.M."/>
            <person name="Beyne E."/>
            <person name="Bleykasten C."/>
            <person name="Boisrame A."/>
            <person name="Boyer J."/>
            <person name="Cattolico L."/>
            <person name="Confanioleri F."/>
            <person name="de Daruvar A."/>
            <person name="Despons L."/>
            <person name="Fabre E."/>
            <person name="Fairhead C."/>
            <person name="Ferry-Dumazet H."/>
            <person name="Groppi A."/>
            <person name="Hantraye F."/>
            <person name="Hennequin C."/>
            <person name="Jauniaux N."/>
            <person name="Joyet P."/>
            <person name="Kachouri R."/>
            <person name="Kerrest A."/>
            <person name="Koszul R."/>
            <person name="Lemaire M."/>
            <person name="Lesur I."/>
            <person name="Ma L."/>
            <person name="Muller H."/>
            <person name="Nicaud J.M."/>
            <person name="Nikolski M."/>
            <person name="Oztas S."/>
            <person name="Ozier-Kalogeropoulos O."/>
            <person name="Pellenz S."/>
            <person name="Potier S."/>
            <person name="Richard G.F."/>
            <person name="Straub M.L."/>
            <person name="Suleau A."/>
            <person name="Swennene D."/>
            <person name="Tekaia F."/>
            <person name="Wesolowski-Louvel M."/>
            <person name="Westhof E."/>
            <person name="Wirth B."/>
            <person name="Zeniou-Meyer M."/>
            <person name="Zivanovic I."/>
            <person name="Bolotin-Fukuhara M."/>
            <person name="Thierry A."/>
            <person name="Bouchier C."/>
            <person name="Caudron B."/>
            <person name="Scarpelli C."/>
            <person name="Gaillardin C."/>
            <person name="Weissenbach J."/>
            <person name="Wincker P."/>
            <person name="Souciet J.L."/>
        </authorList>
    </citation>
    <scope>NUCLEOTIDE SEQUENCE [LARGE SCALE GENOMIC DNA]</scope>
    <source>
        <strain evidence="2">ATCC 36239 / CBS 767 / BCRC 21394 / JCM 1990 / NBRC 0083 / IGC 2968</strain>
    </source>
</reference>
<proteinExistence type="predicted"/>
<dbReference type="GeneID" id="2901294"/>
<name>Q6BSZ2_DEBHA</name>
<dbReference type="KEGG" id="dha:DEHA2D04884g"/>
<dbReference type="Proteomes" id="UP000000599">
    <property type="component" value="Chromosome D"/>
</dbReference>
<organism evidence="1 2">
    <name type="scientific">Debaryomyces hansenii (strain ATCC 36239 / CBS 767 / BCRC 21394 / JCM 1990 / NBRC 0083 / IGC 2968)</name>
    <name type="common">Yeast</name>
    <name type="synonym">Torulaspora hansenii</name>
    <dbReference type="NCBI Taxonomy" id="284592"/>
    <lineage>
        <taxon>Eukaryota</taxon>
        <taxon>Fungi</taxon>
        <taxon>Dikarya</taxon>
        <taxon>Ascomycota</taxon>
        <taxon>Saccharomycotina</taxon>
        <taxon>Pichiomycetes</taxon>
        <taxon>Debaryomycetaceae</taxon>
        <taxon>Debaryomyces</taxon>
    </lineage>
</organism>
<dbReference type="EMBL" id="CR382136">
    <property type="protein sequence ID" value="CAG86817.1"/>
    <property type="molecule type" value="Genomic_DNA"/>
</dbReference>
<protein>
    <submittedName>
        <fullName evidence="1">DEHA2D04884p</fullName>
    </submittedName>
</protein>
<accession>Q6BSZ2</accession>
<dbReference type="VEuPathDB" id="FungiDB:DEHA2D04884g"/>
<keyword evidence="2" id="KW-1185">Reference proteome</keyword>
<dbReference type="eggNOG" id="ENOG502RQ7Q">
    <property type="taxonomic scope" value="Eukaryota"/>
</dbReference>
<dbReference type="HOGENOM" id="CLU_111193_0_0_1"/>
<dbReference type="RefSeq" id="XP_458678.1">
    <property type="nucleotide sequence ID" value="XM_458678.1"/>
</dbReference>
<dbReference type="InParanoid" id="Q6BSZ2"/>
<dbReference type="OrthoDB" id="4084909at2759"/>
<dbReference type="AlphaFoldDB" id="Q6BSZ2"/>